<dbReference type="KEGG" id="kbs:EPA93_07145"/>
<dbReference type="Proteomes" id="UP000290365">
    <property type="component" value="Chromosome"/>
</dbReference>
<sequence>MANSFTSTSQYDEQIPVLIVGGSLVGLSTALFLSWHGIKCLLVERHRGLSPFIRAGGLSPRTMELYRQSELEATIREAASPTDAQVLQVESLVGKELAAMNISDFVTPASPMASCAITQNMLEPILQARARQLGADLRFNTRLISFQPETDKVTALIEDQASGKRSTISARYLIAADGGNSPIRESLGITTQGPGVLSHQANILFSADLSGPLRGRKVLFCHVTNADIQGILGNDPFNARSVLVVSYHPESGEREEEFAGERGIRLIRAAVGVPDLALDILETRSWEMAAFVAERFGEGRVFLVGDSAHVMPPMGGFGANTGIADAHNLAWKLAFVLKGLAGPQLLDTYAAERRPVVQLTVGQALANFAERFSERQTGDTAAPRLDYYTVVLGYLYHSAAVLEGTASSEQYEDPQQPTGRPGSRAPHVMLERAGKPISTLDLFKRNFVLLCAEAGDAWSDAGKLVAKQLGIALDIYRIGEKGELIEGEQRFQQAYGISSTGAVLIRPDGFIGWRQRGTAEHPKQVLFSALSQLLSRE</sequence>
<dbReference type="AlphaFoldDB" id="A0A4P6JL40"/>
<dbReference type="EMBL" id="CP035758">
    <property type="protein sequence ID" value="QBD75793.1"/>
    <property type="molecule type" value="Genomic_DNA"/>
</dbReference>
<dbReference type="InterPro" id="IPR050641">
    <property type="entry name" value="RIFMO-like"/>
</dbReference>
<dbReference type="GO" id="GO:0016709">
    <property type="term" value="F:oxidoreductase activity, acting on paired donors, with incorporation or reduction of molecular oxygen, NAD(P)H as one donor, and incorporation of one atom of oxygen"/>
    <property type="evidence" value="ECO:0007669"/>
    <property type="project" value="UniProtKB-ARBA"/>
</dbReference>
<gene>
    <name evidence="6" type="ORF">EPA93_07145</name>
</gene>
<keyword evidence="2" id="KW-0285">Flavoprotein</keyword>
<dbReference type="PRINTS" id="PR00420">
    <property type="entry name" value="RNGMNOXGNASE"/>
</dbReference>
<evidence type="ECO:0000256" key="2">
    <source>
        <dbReference type="ARBA" id="ARBA00022630"/>
    </source>
</evidence>
<keyword evidence="4" id="KW-1133">Transmembrane helix</keyword>
<name>A0A4P6JL40_KTERU</name>
<comment type="cofactor">
    <cofactor evidence="1">
        <name>FAD</name>
        <dbReference type="ChEBI" id="CHEBI:57692"/>
    </cofactor>
</comment>
<proteinExistence type="predicted"/>
<keyword evidence="3" id="KW-0274">FAD</keyword>
<dbReference type="Gene3D" id="3.50.50.60">
    <property type="entry name" value="FAD/NAD(P)-binding domain"/>
    <property type="match status" value="1"/>
</dbReference>
<evidence type="ECO:0000256" key="4">
    <source>
        <dbReference type="SAM" id="Phobius"/>
    </source>
</evidence>
<keyword evidence="4" id="KW-0472">Membrane</keyword>
<dbReference type="Gene3D" id="3.40.30.120">
    <property type="match status" value="1"/>
</dbReference>
<evidence type="ECO:0000313" key="7">
    <source>
        <dbReference type="Proteomes" id="UP000290365"/>
    </source>
</evidence>
<dbReference type="SUPFAM" id="SSF51905">
    <property type="entry name" value="FAD/NAD(P)-binding domain"/>
    <property type="match status" value="1"/>
</dbReference>
<evidence type="ECO:0000256" key="3">
    <source>
        <dbReference type="ARBA" id="ARBA00022827"/>
    </source>
</evidence>
<dbReference type="Pfam" id="PF01494">
    <property type="entry name" value="FAD_binding_3"/>
    <property type="match status" value="1"/>
</dbReference>
<reference evidence="6 7" key="1">
    <citation type="submission" date="2019-01" db="EMBL/GenBank/DDBJ databases">
        <title>Ktedonosporobacter rubrisoli SCAWS-G2.</title>
        <authorList>
            <person name="Huang Y."/>
            <person name="Yan B."/>
        </authorList>
    </citation>
    <scope>NUCLEOTIDE SEQUENCE [LARGE SCALE GENOMIC DNA]</scope>
    <source>
        <strain evidence="6 7">SCAWS-G2</strain>
    </source>
</reference>
<organism evidence="6 7">
    <name type="scientific">Ktedonosporobacter rubrisoli</name>
    <dbReference type="NCBI Taxonomy" id="2509675"/>
    <lineage>
        <taxon>Bacteria</taxon>
        <taxon>Bacillati</taxon>
        <taxon>Chloroflexota</taxon>
        <taxon>Ktedonobacteria</taxon>
        <taxon>Ktedonobacterales</taxon>
        <taxon>Ktedonosporobacteraceae</taxon>
        <taxon>Ktedonosporobacter</taxon>
    </lineage>
</organism>
<dbReference type="PANTHER" id="PTHR43004:SF19">
    <property type="entry name" value="BINDING MONOOXYGENASE, PUTATIVE (JCVI)-RELATED"/>
    <property type="match status" value="1"/>
</dbReference>
<dbReference type="Pfam" id="PF21274">
    <property type="entry name" value="Rng_hyd_C"/>
    <property type="match status" value="1"/>
</dbReference>
<dbReference type="InterPro" id="IPR036188">
    <property type="entry name" value="FAD/NAD-bd_sf"/>
</dbReference>
<evidence type="ECO:0000259" key="5">
    <source>
        <dbReference type="Pfam" id="PF01494"/>
    </source>
</evidence>
<protein>
    <recommendedName>
        <fullName evidence="5">FAD-binding domain-containing protein</fullName>
    </recommendedName>
</protein>
<dbReference type="RefSeq" id="WP_129886390.1">
    <property type="nucleotide sequence ID" value="NZ_CP035758.1"/>
</dbReference>
<feature type="domain" description="FAD-binding" evidence="5">
    <location>
        <begin position="15"/>
        <end position="361"/>
    </location>
</feature>
<feature type="transmembrane region" description="Helical" evidence="4">
    <location>
        <begin position="15"/>
        <end position="38"/>
    </location>
</feature>
<dbReference type="Gene3D" id="3.30.9.10">
    <property type="entry name" value="D-Amino Acid Oxidase, subunit A, domain 2"/>
    <property type="match status" value="1"/>
</dbReference>
<dbReference type="OrthoDB" id="9766816at2"/>
<keyword evidence="4" id="KW-0812">Transmembrane</keyword>
<dbReference type="InterPro" id="IPR002938">
    <property type="entry name" value="FAD-bd"/>
</dbReference>
<evidence type="ECO:0000313" key="6">
    <source>
        <dbReference type="EMBL" id="QBD75793.1"/>
    </source>
</evidence>
<accession>A0A4P6JL40</accession>
<evidence type="ECO:0000256" key="1">
    <source>
        <dbReference type="ARBA" id="ARBA00001974"/>
    </source>
</evidence>
<keyword evidence="7" id="KW-1185">Reference proteome</keyword>
<dbReference type="GO" id="GO:0071949">
    <property type="term" value="F:FAD binding"/>
    <property type="evidence" value="ECO:0007669"/>
    <property type="project" value="InterPro"/>
</dbReference>
<dbReference type="PANTHER" id="PTHR43004">
    <property type="entry name" value="TRK SYSTEM POTASSIUM UPTAKE PROTEIN"/>
    <property type="match status" value="1"/>
</dbReference>